<dbReference type="InterPro" id="IPR010255">
    <property type="entry name" value="Haem_peroxidase_sf"/>
</dbReference>
<dbReference type="GO" id="GO:0070301">
    <property type="term" value="P:cellular response to hydrogen peroxide"/>
    <property type="evidence" value="ECO:0007669"/>
    <property type="project" value="TreeGrafter"/>
</dbReference>
<evidence type="ECO:0000256" key="7">
    <source>
        <dbReference type="ARBA" id="ARBA00023324"/>
    </source>
</evidence>
<dbReference type="Gene3D" id="1.10.420.10">
    <property type="entry name" value="Peroxidase, domain 2"/>
    <property type="match status" value="2"/>
</dbReference>
<dbReference type="EMBL" id="HBEP01038957">
    <property type="protein sequence ID" value="CAD8512422.1"/>
    <property type="molecule type" value="Transcribed_RNA"/>
</dbReference>
<dbReference type="EC" id="1.11.1.21" evidence="9"/>
<dbReference type="Gene3D" id="1.10.520.10">
    <property type="match status" value="2"/>
</dbReference>
<dbReference type="PANTHER" id="PTHR30555:SF0">
    <property type="entry name" value="CATALASE-PEROXIDASE"/>
    <property type="match status" value="1"/>
</dbReference>
<protein>
    <recommendedName>
        <fullName evidence="9">Catalase-peroxidase</fullName>
        <ecNumber evidence="9">1.11.1.21</ecNumber>
    </recommendedName>
</protein>
<organism evidence="12">
    <name type="scientific">Phaeocystis antarctica</name>
    <dbReference type="NCBI Taxonomy" id="33657"/>
    <lineage>
        <taxon>Eukaryota</taxon>
        <taxon>Haptista</taxon>
        <taxon>Haptophyta</taxon>
        <taxon>Prymnesiophyceae</taxon>
        <taxon>Phaeocystales</taxon>
        <taxon>Phaeocystaceae</taxon>
        <taxon>Phaeocystis</taxon>
    </lineage>
</organism>
<dbReference type="HAMAP" id="MF_01961">
    <property type="entry name" value="Catal_peroxid"/>
    <property type="match status" value="1"/>
</dbReference>
<accession>A0A7S0NGX7</accession>
<dbReference type="InterPro" id="IPR019793">
    <property type="entry name" value="Peroxidases_heam-ligand_BS"/>
</dbReference>
<dbReference type="AlphaFoldDB" id="A0A7S0NGX7"/>
<keyword evidence="2 9" id="KW-0575">Peroxidase</keyword>
<feature type="region of interest" description="Disordered" evidence="10">
    <location>
        <begin position="282"/>
        <end position="308"/>
    </location>
</feature>
<dbReference type="GO" id="GO:0005829">
    <property type="term" value="C:cytosol"/>
    <property type="evidence" value="ECO:0007669"/>
    <property type="project" value="TreeGrafter"/>
</dbReference>
<evidence type="ECO:0000256" key="8">
    <source>
        <dbReference type="ARBA" id="ARBA00049145"/>
    </source>
</evidence>
<dbReference type="InterPro" id="IPR002016">
    <property type="entry name" value="Haem_peroxidase"/>
</dbReference>
<keyword evidence="3 9" id="KW-0349">Heme</keyword>
<evidence type="ECO:0000256" key="10">
    <source>
        <dbReference type="SAM" id="MobiDB-lite"/>
    </source>
</evidence>
<comment type="similarity">
    <text evidence="9">Belongs to the peroxidase family. Peroxidase/catalase subfamily.</text>
</comment>
<dbReference type="SUPFAM" id="SSF48113">
    <property type="entry name" value="Heme-dependent peroxidases"/>
    <property type="match status" value="2"/>
</dbReference>
<evidence type="ECO:0000256" key="3">
    <source>
        <dbReference type="ARBA" id="ARBA00022617"/>
    </source>
</evidence>
<dbReference type="GO" id="GO:0020037">
    <property type="term" value="F:heme binding"/>
    <property type="evidence" value="ECO:0007669"/>
    <property type="project" value="InterPro"/>
</dbReference>
<dbReference type="NCBIfam" id="TIGR00198">
    <property type="entry name" value="cat_per_HPI"/>
    <property type="match status" value="1"/>
</dbReference>
<dbReference type="InterPro" id="IPR019794">
    <property type="entry name" value="Peroxidases_AS"/>
</dbReference>
<comment type="catalytic activity">
    <reaction evidence="9">
        <text>H2O2 + AH2 = A + 2 H2O</text>
        <dbReference type="Rhea" id="RHEA:30275"/>
        <dbReference type="ChEBI" id="CHEBI:13193"/>
        <dbReference type="ChEBI" id="CHEBI:15377"/>
        <dbReference type="ChEBI" id="CHEBI:16240"/>
        <dbReference type="ChEBI" id="CHEBI:17499"/>
        <dbReference type="EC" id="1.11.1.21"/>
    </reaction>
</comment>
<keyword evidence="6 9" id="KW-0408">Iron</keyword>
<evidence type="ECO:0000313" key="12">
    <source>
        <dbReference type="EMBL" id="CAD8512422.1"/>
    </source>
</evidence>
<dbReference type="PANTHER" id="PTHR30555">
    <property type="entry name" value="HYDROPEROXIDASE I, BIFUNCTIONAL CATALASE-PEROXIDASE"/>
    <property type="match status" value="1"/>
</dbReference>
<feature type="domain" description="Plant heme peroxidase family profile" evidence="11">
    <location>
        <begin position="143"/>
        <end position="437"/>
    </location>
</feature>
<dbReference type="FunFam" id="1.10.520.10:FF:000002">
    <property type="entry name" value="Catalase-peroxidase"/>
    <property type="match status" value="1"/>
</dbReference>
<gene>
    <name evidence="12" type="ORF">PANT1444_LOCUS22079</name>
</gene>
<proteinExistence type="inferred from homology"/>
<dbReference type="GO" id="GO:0042744">
    <property type="term" value="P:hydrogen peroxide catabolic process"/>
    <property type="evidence" value="ECO:0007669"/>
    <property type="project" value="UniProtKB-KW"/>
</dbReference>
<sequence length="745" mass="80885">MGFFGKMGFGGECPFPHGQNTPKMQTAEAPTEAPAWRGTAKDWWPNKVNLNLLKGNDPTGGETTSYAEEFKTLDLNEVKKDIFEVMTSSQPWWPADYGHYGPFFVRMAWHAAGTYRTFDGRGGANTGNLRFAPLNSWPDNVNLDKARRLLWPVKKKYGRRLSWADLMVFTGNCAIESMGCEPFGFAGGREDIWEPEEDVYWGQERTWLADERHPESDPVGESLEDPLGAVQMGLIYVNPEGPGGVPDMELAARDIRETFARMAMNDEETVALIAGGHTFGKAHGAGDPGPHVGPEPEGAAVADQGFGWSNSMGSGKGVDTISSGLEGAWTTNPIAWDMGYFENLFRYEWEQTTSPAGATQWTPTDASAAGTVPDAHDASKSHAPMMFTTDLALRIDPSYLAISQRFAKDEGAFKEAFAKAWYKLTHRDMGPRARCLGTHVPPVQLWQDPVPEASGITISVTEIAELKREILQAGDVSELVRVAWASASTYRSTDHRGGANGARIRLAPQKDWEVNRPSELASVLGMYGKVQAAFNGKGGNQVSMADLIVLGGCAAVEEAAKAAGDKWPTVAFSPGRTDASLEQTDVPSFGVLEPVADGFRNHFGPRAQDLGAPEHLLIDRAHMLGLTAPEMAVLVGGLRVLDAGSSSTGVLTDTPGQLSNDFFVNLLDMDTVWSASEATPYLYEGKDAHTGELKWKASQVDLSFGSNSQLRAIAEYYACDDAKGAFVDDFAAAWAKVMNSDRFDL</sequence>
<dbReference type="NCBIfam" id="NF011635">
    <property type="entry name" value="PRK15061.1"/>
    <property type="match status" value="1"/>
</dbReference>
<reference evidence="12" key="1">
    <citation type="submission" date="2021-01" db="EMBL/GenBank/DDBJ databases">
        <authorList>
            <person name="Corre E."/>
            <person name="Pelletier E."/>
            <person name="Niang G."/>
            <person name="Scheremetjew M."/>
            <person name="Finn R."/>
            <person name="Kale V."/>
            <person name="Holt S."/>
            <person name="Cochrane G."/>
            <person name="Meng A."/>
            <person name="Brown T."/>
            <person name="Cohen L."/>
        </authorList>
    </citation>
    <scope>NUCLEOTIDE SEQUENCE</scope>
    <source>
        <strain evidence="12">CCMP1374</strain>
    </source>
</reference>
<dbReference type="PROSITE" id="PS50873">
    <property type="entry name" value="PEROXIDASE_4"/>
    <property type="match status" value="1"/>
</dbReference>
<evidence type="ECO:0000259" key="11">
    <source>
        <dbReference type="PROSITE" id="PS50873"/>
    </source>
</evidence>
<dbReference type="PRINTS" id="PR00460">
    <property type="entry name" value="BPEROXIDASE"/>
</dbReference>
<evidence type="ECO:0000256" key="4">
    <source>
        <dbReference type="ARBA" id="ARBA00022723"/>
    </source>
</evidence>
<name>A0A7S0NGX7_9EUKA</name>
<dbReference type="InterPro" id="IPR000763">
    <property type="entry name" value="Catalase_peroxidase"/>
</dbReference>
<keyword evidence="4 9" id="KW-0479">Metal-binding</keyword>
<comment type="cofactor">
    <cofactor evidence="1 9">
        <name>heme b</name>
        <dbReference type="ChEBI" id="CHEBI:60344"/>
    </cofactor>
</comment>
<feature type="compositionally biased region" description="Polar residues" evidence="10">
    <location>
        <begin position="355"/>
        <end position="365"/>
    </location>
</feature>
<evidence type="ECO:0000256" key="1">
    <source>
        <dbReference type="ARBA" id="ARBA00001970"/>
    </source>
</evidence>
<dbReference type="CDD" id="cd00649">
    <property type="entry name" value="catalase_peroxidase_1"/>
    <property type="match status" value="1"/>
</dbReference>
<dbReference type="GO" id="GO:0004096">
    <property type="term" value="F:catalase activity"/>
    <property type="evidence" value="ECO:0007669"/>
    <property type="project" value="InterPro"/>
</dbReference>
<dbReference type="Pfam" id="PF00141">
    <property type="entry name" value="peroxidase"/>
    <property type="match status" value="2"/>
</dbReference>
<dbReference type="GO" id="GO:0046872">
    <property type="term" value="F:metal ion binding"/>
    <property type="evidence" value="ECO:0007669"/>
    <property type="project" value="UniProtKB-KW"/>
</dbReference>
<evidence type="ECO:0000256" key="9">
    <source>
        <dbReference type="RuleBase" id="RU003451"/>
    </source>
</evidence>
<feature type="region of interest" description="Disordered" evidence="10">
    <location>
        <begin position="355"/>
        <end position="380"/>
    </location>
</feature>
<keyword evidence="5 9" id="KW-0560">Oxidoreductase</keyword>
<dbReference type="PROSITE" id="PS00435">
    <property type="entry name" value="PEROXIDASE_1"/>
    <property type="match status" value="1"/>
</dbReference>
<evidence type="ECO:0000256" key="5">
    <source>
        <dbReference type="ARBA" id="ARBA00023002"/>
    </source>
</evidence>
<dbReference type="PROSITE" id="PS00436">
    <property type="entry name" value="PEROXIDASE_2"/>
    <property type="match status" value="1"/>
</dbReference>
<comment type="catalytic activity">
    <reaction evidence="8 9">
        <text>2 H2O2 = O2 + 2 H2O</text>
        <dbReference type="Rhea" id="RHEA:20309"/>
        <dbReference type="ChEBI" id="CHEBI:15377"/>
        <dbReference type="ChEBI" id="CHEBI:15379"/>
        <dbReference type="ChEBI" id="CHEBI:16240"/>
        <dbReference type="EC" id="1.11.1.21"/>
    </reaction>
</comment>
<dbReference type="PRINTS" id="PR00458">
    <property type="entry name" value="PEROXIDASE"/>
</dbReference>
<evidence type="ECO:0000256" key="6">
    <source>
        <dbReference type="ARBA" id="ARBA00023004"/>
    </source>
</evidence>
<keyword evidence="7 9" id="KW-0376">Hydrogen peroxide</keyword>
<evidence type="ECO:0000256" key="2">
    <source>
        <dbReference type="ARBA" id="ARBA00022559"/>
    </source>
</evidence>